<organism evidence="1 2">
    <name type="scientific">Methylomonas subterranea</name>
    <dbReference type="NCBI Taxonomy" id="2952225"/>
    <lineage>
        <taxon>Bacteria</taxon>
        <taxon>Pseudomonadati</taxon>
        <taxon>Pseudomonadota</taxon>
        <taxon>Gammaproteobacteria</taxon>
        <taxon>Methylococcales</taxon>
        <taxon>Methylococcaceae</taxon>
        <taxon>Methylomonas</taxon>
    </lineage>
</organism>
<evidence type="ECO:0000313" key="2">
    <source>
        <dbReference type="Proteomes" id="UP001524499"/>
    </source>
</evidence>
<evidence type="ECO:0000313" key="1">
    <source>
        <dbReference type="EMBL" id="MCQ8105775.1"/>
    </source>
</evidence>
<sequence>MNNDGKLDDNDKDGWAYYQGLPIETKLNKHDLFQPYLSLYPSTAHPAKKHK</sequence>
<gene>
    <name evidence="1" type="ORF">NP590_16820</name>
</gene>
<keyword evidence="2" id="KW-1185">Reference proteome</keyword>
<proteinExistence type="predicted"/>
<comment type="caution">
    <text evidence="1">The sequence shown here is derived from an EMBL/GenBank/DDBJ whole genome shotgun (WGS) entry which is preliminary data.</text>
</comment>
<name>A0ABT1TJY2_9GAMM</name>
<dbReference type="EMBL" id="JANIBJ010000037">
    <property type="protein sequence ID" value="MCQ8105775.1"/>
    <property type="molecule type" value="Genomic_DNA"/>
</dbReference>
<reference evidence="1 2" key="1">
    <citation type="submission" date="2022-07" db="EMBL/GenBank/DDBJ databases">
        <title>Methylomonas rivi sp. nov., Methylomonas rosea sp. nov., Methylomonas aureus sp. nov. and Methylomonas subterranea sp. nov., four novel methanotrophs isolated from a freshwater creek and the deep terrestrial subsurface.</title>
        <authorList>
            <person name="Abin C."/>
            <person name="Sankaranarayanan K."/>
            <person name="Garner C."/>
            <person name="Sindelar R."/>
            <person name="Kotary K."/>
            <person name="Garner R."/>
            <person name="Barclay S."/>
            <person name="Lawson P."/>
            <person name="Krumholz L."/>
        </authorList>
    </citation>
    <scope>NUCLEOTIDE SEQUENCE [LARGE SCALE GENOMIC DNA]</scope>
    <source>
        <strain evidence="1 2">SURF-2</strain>
    </source>
</reference>
<dbReference type="RefSeq" id="WP_256603806.1">
    <property type="nucleotide sequence ID" value="NZ_JANIBJ010000037.1"/>
</dbReference>
<dbReference type="Proteomes" id="UP001524499">
    <property type="component" value="Unassembled WGS sequence"/>
</dbReference>
<accession>A0ABT1TJY2</accession>
<protein>
    <submittedName>
        <fullName evidence="1">Uncharacterized protein</fullName>
    </submittedName>
</protein>